<keyword evidence="8 10" id="KW-0472">Membrane</keyword>
<dbReference type="InterPro" id="IPR027470">
    <property type="entry name" value="Cation_efflux_CTD"/>
</dbReference>
<keyword evidence="6 10" id="KW-1133">Transmembrane helix</keyword>
<feature type="transmembrane region" description="Helical" evidence="10">
    <location>
        <begin position="296"/>
        <end position="318"/>
    </location>
</feature>
<evidence type="ECO:0000256" key="10">
    <source>
        <dbReference type="SAM" id="Phobius"/>
    </source>
</evidence>
<feature type="transmembrane region" description="Helical" evidence="10">
    <location>
        <begin position="232"/>
        <end position="250"/>
    </location>
</feature>
<feature type="region of interest" description="Disordered" evidence="9">
    <location>
        <begin position="258"/>
        <end position="285"/>
    </location>
</feature>
<dbReference type="InterPro" id="IPR002524">
    <property type="entry name" value="Cation_efflux"/>
</dbReference>
<keyword evidence="5" id="KW-0862">Zinc</keyword>
<evidence type="ECO:0000313" key="14">
    <source>
        <dbReference type="Proteomes" id="UP001177003"/>
    </source>
</evidence>
<keyword evidence="7" id="KW-0406">Ion transport</keyword>
<dbReference type="Pfam" id="PF16916">
    <property type="entry name" value="ZT_dimer"/>
    <property type="match status" value="1"/>
</dbReference>
<comment type="subcellular location">
    <subcellularLocation>
        <location evidence="1">Membrane</location>
        <topology evidence="1">Multi-pass membrane protein</topology>
    </subcellularLocation>
</comment>
<evidence type="ECO:0000259" key="12">
    <source>
        <dbReference type="Pfam" id="PF16916"/>
    </source>
</evidence>
<keyword evidence="3" id="KW-0813">Transport</keyword>
<proteinExistence type="inferred from homology"/>
<evidence type="ECO:0000256" key="4">
    <source>
        <dbReference type="ARBA" id="ARBA00022692"/>
    </source>
</evidence>
<protein>
    <submittedName>
        <fullName evidence="13">Uncharacterized protein</fullName>
    </submittedName>
</protein>
<dbReference type="SUPFAM" id="SSF160240">
    <property type="entry name" value="Cation efflux protein cytoplasmic domain-like"/>
    <property type="match status" value="1"/>
</dbReference>
<evidence type="ECO:0000256" key="3">
    <source>
        <dbReference type="ARBA" id="ARBA00022448"/>
    </source>
</evidence>
<accession>A0AA35ZSL3</accession>
<feature type="domain" description="Cation efflux protein transmembrane" evidence="11">
    <location>
        <begin position="131"/>
        <end position="354"/>
    </location>
</feature>
<feature type="transmembrane region" description="Helical" evidence="10">
    <location>
        <begin position="127"/>
        <end position="146"/>
    </location>
</feature>
<evidence type="ECO:0000256" key="9">
    <source>
        <dbReference type="SAM" id="MobiDB-lite"/>
    </source>
</evidence>
<dbReference type="InterPro" id="IPR058533">
    <property type="entry name" value="Cation_efflux_TM"/>
</dbReference>
<dbReference type="InterPro" id="IPR027469">
    <property type="entry name" value="Cation_efflux_TMD_sf"/>
</dbReference>
<evidence type="ECO:0000256" key="1">
    <source>
        <dbReference type="ARBA" id="ARBA00004141"/>
    </source>
</evidence>
<evidence type="ECO:0000256" key="7">
    <source>
        <dbReference type="ARBA" id="ARBA00023065"/>
    </source>
</evidence>
<evidence type="ECO:0000313" key="13">
    <source>
        <dbReference type="EMBL" id="CAI9297981.1"/>
    </source>
</evidence>
<sequence>MYCAEKGLILINAHVAERIRMVTKRSHQLCQFVIGEPLAALSTVRPDLCQYWFSSKFLHFNFIRSYSKMEHHHIAIPIPVTDHHLPELEMVKASKLKKLCCDRCCYFSKQEHNVSDSEQRSRSTAKLSGLIFFYIIAMAVEIIGGLKSNSLAVLSDAAHLLTDIGGFSISLVSVWASVGKATPHQSFGFSRIEVLGALLSVQMIWVISGYLISEAIKRIIHKQSDVNGGLMFAISAFGFVINFIMVIWLGHDHGHGHGHGHDHDHGHDVNEEESSNLVESTSKGKSGRMNINIEGAYLHVISDMIQSIGVMIAGLVIWLKPDWLMVDLVCTLISSVFALATTLPMVKNIISILMESTPSEFDVVSLKKDLNSINGVDDVHDLHVWAITRGKIVLSCHVTIKTNIDSNEILHKVKDLCEVSHYFLYVNEQRSKN</sequence>
<gene>
    <name evidence="13" type="ORF">LSALG_LOCUS36761</name>
</gene>
<dbReference type="PANTHER" id="PTHR11562:SF54">
    <property type="entry name" value="METAL TOLERANCE PROTEIN B"/>
    <property type="match status" value="1"/>
</dbReference>
<keyword evidence="4 10" id="KW-0812">Transmembrane</keyword>
<feature type="transmembrane region" description="Helical" evidence="10">
    <location>
        <begin position="324"/>
        <end position="346"/>
    </location>
</feature>
<dbReference type="NCBIfam" id="TIGR01297">
    <property type="entry name" value="CDF"/>
    <property type="match status" value="1"/>
</dbReference>
<evidence type="ECO:0000256" key="2">
    <source>
        <dbReference type="ARBA" id="ARBA00008873"/>
    </source>
</evidence>
<dbReference type="GO" id="GO:0005385">
    <property type="term" value="F:zinc ion transmembrane transporter activity"/>
    <property type="evidence" value="ECO:0007669"/>
    <property type="project" value="TreeGrafter"/>
</dbReference>
<keyword evidence="5" id="KW-0864">Zinc transport</keyword>
<dbReference type="SUPFAM" id="SSF161111">
    <property type="entry name" value="Cation efflux protein transmembrane domain-like"/>
    <property type="match status" value="1"/>
</dbReference>
<evidence type="ECO:0000259" key="11">
    <source>
        <dbReference type="Pfam" id="PF01545"/>
    </source>
</evidence>
<feature type="domain" description="Cation efflux protein cytoplasmic" evidence="12">
    <location>
        <begin position="358"/>
        <end position="418"/>
    </location>
</feature>
<name>A0AA35ZSL3_LACSI</name>
<evidence type="ECO:0000256" key="8">
    <source>
        <dbReference type="ARBA" id="ARBA00023136"/>
    </source>
</evidence>
<dbReference type="GO" id="GO:0005773">
    <property type="term" value="C:vacuole"/>
    <property type="evidence" value="ECO:0007669"/>
    <property type="project" value="TreeGrafter"/>
</dbReference>
<dbReference type="Proteomes" id="UP001177003">
    <property type="component" value="Chromosome 8"/>
</dbReference>
<dbReference type="GO" id="GO:0005886">
    <property type="term" value="C:plasma membrane"/>
    <property type="evidence" value="ECO:0007669"/>
    <property type="project" value="TreeGrafter"/>
</dbReference>
<dbReference type="Pfam" id="PF01545">
    <property type="entry name" value="Cation_efflux"/>
    <property type="match status" value="1"/>
</dbReference>
<feature type="compositionally biased region" description="Basic and acidic residues" evidence="9">
    <location>
        <begin position="258"/>
        <end position="269"/>
    </location>
</feature>
<organism evidence="13 14">
    <name type="scientific">Lactuca saligna</name>
    <name type="common">Willowleaf lettuce</name>
    <dbReference type="NCBI Taxonomy" id="75948"/>
    <lineage>
        <taxon>Eukaryota</taxon>
        <taxon>Viridiplantae</taxon>
        <taxon>Streptophyta</taxon>
        <taxon>Embryophyta</taxon>
        <taxon>Tracheophyta</taxon>
        <taxon>Spermatophyta</taxon>
        <taxon>Magnoliopsida</taxon>
        <taxon>eudicotyledons</taxon>
        <taxon>Gunneridae</taxon>
        <taxon>Pentapetalae</taxon>
        <taxon>asterids</taxon>
        <taxon>campanulids</taxon>
        <taxon>Asterales</taxon>
        <taxon>Asteraceae</taxon>
        <taxon>Cichorioideae</taxon>
        <taxon>Cichorieae</taxon>
        <taxon>Lactucinae</taxon>
        <taxon>Lactuca</taxon>
    </lineage>
</organism>
<dbReference type="Gene3D" id="1.20.1510.10">
    <property type="entry name" value="Cation efflux protein transmembrane domain"/>
    <property type="match status" value="1"/>
</dbReference>
<dbReference type="InterPro" id="IPR050681">
    <property type="entry name" value="CDF/SLC30A"/>
</dbReference>
<dbReference type="InterPro" id="IPR036837">
    <property type="entry name" value="Cation_efflux_CTD_sf"/>
</dbReference>
<keyword evidence="14" id="KW-1185">Reference proteome</keyword>
<dbReference type="EMBL" id="OX465084">
    <property type="protein sequence ID" value="CAI9297981.1"/>
    <property type="molecule type" value="Genomic_DNA"/>
</dbReference>
<evidence type="ECO:0000256" key="6">
    <source>
        <dbReference type="ARBA" id="ARBA00022989"/>
    </source>
</evidence>
<dbReference type="PANTHER" id="PTHR11562">
    <property type="entry name" value="CATION EFFLUX PROTEIN/ ZINC TRANSPORTER"/>
    <property type="match status" value="1"/>
</dbReference>
<feature type="transmembrane region" description="Helical" evidence="10">
    <location>
        <begin position="190"/>
        <end position="212"/>
    </location>
</feature>
<evidence type="ECO:0000256" key="5">
    <source>
        <dbReference type="ARBA" id="ARBA00022906"/>
    </source>
</evidence>
<dbReference type="AlphaFoldDB" id="A0AA35ZSL3"/>
<reference evidence="13" key="1">
    <citation type="submission" date="2023-04" db="EMBL/GenBank/DDBJ databases">
        <authorList>
            <person name="Vijverberg K."/>
            <person name="Xiong W."/>
            <person name="Schranz E."/>
        </authorList>
    </citation>
    <scope>NUCLEOTIDE SEQUENCE</scope>
</reference>
<comment type="similarity">
    <text evidence="2">Belongs to the cation diffusion facilitator (CDF) transporter (TC 2.A.4) family. SLC30A subfamily.</text>
</comment>